<feature type="region of interest" description="Disordered" evidence="1">
    <location>
        <begin position="1"/>
        <end position="42"/>
    </location>
</feature>
<organism evidence="2 3">
    <name type="scientific">Schistosoma mattheei</name>
    <dbReference type="NCBI Taxonomy" id="31246"/>
    <lineage>
        <taxon>Eukaryota</taxon>
        <taxon>Metazoa</taxon>
        <taxon>Spiralia</taxon>
        <taxon>Lophotrochozoa</taxon>
        <taxon>Platyhelminthes</taxon>
        <taxon>Trematoda</taxon>
        <taxon>Digenea</taxon>
        <taxon>Strigeidida</taxon>
        <taxon>Schistosomatoidea</taxon>
        <taxon>Schistosomatidae</taxon>
        <taxon>Schistosoma</taxon>
    </lineage>
</organism>
<evidence type="ECO:0000256" key="1">
    <source>
        <dbReference type="SAM" id="MobiDB-lite"/>
    </source>
</evidence>
<proteinExistence type="predicted"/>
<accession>A0A183PTT1</accession>
<reference evidence="2 3" key="1">
    <citation type="submission" date="2018-11" db="EMBL/GenBank/DDBJ databases">
        <authorList>
            <consortium name="Pathogen Informatics"/>
        </authorList>
    </citation>
    <scope>NUCLEOTIDE SEQUENCE [LARGE SCALE GENOMIC DNA]</scope>
    <source>
        <strain>Denwood</strain>
        <strain evidence="3">Zambia</strain>
    </source>
</reference>
<protein>
    <submittedName>
        <fullName evidence="2">Uncharacterized protein</fullName>
    </submittedName>
</protein>
<gene>
    <name evidence="2" type="ORF">SMTD_LOCUS17767</name>
</gene>
<dbReference type="AlphaFoldDB" id="A0A183PTT1"/>
<evidence type="ECO:0000313" key="2">
    <source>
        <dbReference type="EMBL" id="VDP75109.1"/>
    </source>
</evidence>
<feature type="region of interest" description="Disordered" evidence="1">
    <location>
        <begin position="100"/>
        <end position="123"/>
    </location>
</feature>
<feature type="region of interest" description="Disordered" evidence="1">
    <location>
        <begin position="256"/>
        <end position="302"/>
    </location>
</feature>
<keyword evidence="3" id="KW-1185">Reference proteome</keyword>
<feature type="compositionally biased region" description="Low complexity" evidence="1">
    <location>
        <begin position="15"/>
        <end position="42"/>
    </location>
</feature>
<dbReference type="Proteomes" id="UP000269396">
    <property type="component" value="Unassembled WGS sequence"/>
</dbReference>
<feature type="compositionally biased region" description="Polar residues" evidence="1">
    <location>
        <begin position="282"/>
        <end position="297"/>
    </location>
</feature>
<evidence type="ECO:0000313" key="3">
    <source>
        <dbReference type="Proteomes" id="UP000269396"/>
    </source>
</evidence>
<dbReference type="EMBL" id="UZAL01039236">
    <property type="protein sequence ID" value="VDP75109.1"/>
    <property type="molecule type" value="Genomic_DNA"/>
</dbReference>
<feature type="region of interest" description="Disordered" evidence="1">
    <location>
        <begin position="54"/>
        <end position="74"/>
    </location>
</feature>
<sequence length="359" mass="39085">MKSCDDVNEKQHDSNNQLVTDITTTTDSNDNNNSQSVSNASSLELLPKFTDLEQSIPFDNDDDDDNTKANNNIKSNKMIVTKSVKSSNCSPSPTCVTNQISNKTSSTSNIQSSNLVNHTSSSISSGNTVYKYKKNVIHPTTTVNNMHKTTINPYNKNTAKNSTKRVIKQQQQHHRIAMTEPPSVQGHSLANSRSVSAASSISNLKSVNTLNNESNIQPPRGSNIPKATSIQQISMESVYAALVKQDKSLMNQHSSNRTINTTKNNNTHKLANKTPNTGLYAKNTSSHRSLNTIGRSNHPSERLTSVEEGIPLTTQLQQSKHNYSLHDSNDCIPNALSCGNSTVASNTKTPDGTLSATTE</sequence>
<feature type="compositionally biased region" description="Low complexity" evidence="1">
    <location>
        <begin position="256"/>
        <end position="274"/>
    </location>
</feature>
<name>A0A183PTT1_9TREM</name>
<feature type="compositionally biased region" description="Basic and acidic residues" evidence="1">
    <location>
        <begin position="1"/>
        <end position="13"/>
    </location>
</feature>
<feature type="non-terminal residue" evidence="2">
    <location>
        <position position="359"/>
    </location>
</feature>